<dbReference type="Gene3D" id="1.10.10.1710">
    <property type="entry name" value="Deoxyribodipyrimidine photolyase-related"/>
    <property type="match status" value="1"/>
</dbReference>
<organism evidence="2 3">
    <name type="scientific">Spartinivicinus poritis</name>
    <dbReference type="NCBI Taxonomy" id="2994640"/>
    <lineage>
        <taxon>Bacteria</taxon>
        <taxon>Pseudomonadati</taxon>
        <taxon>Pseudomonadota</taxon>
        <taxon>Gammaproteobacteria</taxon>
        <taxon>Oceanospirillales</taxon>
        <taxon>Zooshikellaceae</taxon>
        <taxon>Spartinivicinus</taxon>
    </lineage>
</organism>
<dbReference type="Gene3D" id="1.25.40.80">
    <property type="match status" value="1"/>
</dbReference>
<dbReference type="InterPro" id="IPR014729">
    <property type="entry name" value="Rossmann-like_a/b/a_fold"/>
</dbReference>
<reference evidence="2 3" key="1">
    <citation type="submission" date="2022-11" db="EMBL/GenBank/DDBJ databases">
        <title>Spartinivicinus poritis sp. nov., isolated from scleractinian coral Porites lutea.</title>
        <authorList>
            <person name="Zhang G."/>
            <person name="Cai L."/>
            <person name="Wei Q."/>
        </authorList>
    </citation>
    <scope>NUCLEOTIDE SEQUENCE [LARGE SCALE GENOMIC DNA]</scope>
    <source>
        <strain evidence="2 3">A2-2</strain>
    </source>
</reference>
<dbReference type="InterPro" id="IPR007357">
    <property type="entry name" value="PhrB-like"/>
</dbReference>
<name>A0ABT5UHJ1_9GAMM</name>
<dbReference type="Gene3D" id="1.10.579.10">
    <property type="entry name" value="DNA Cyclobutane Dipyrimidine Photolyase, subunit A, domain 3"/>
    <property type="match status" value="1"/>
</dbReference>
<dbReference type="InterPro" id="IPR052551">
    <property type="entry name" value="UV-DNA_repair_photolyase"/>
</dbReference>
<evidence type="ECO:0000313" key="3">
    <source>
        <dbReference type="Proteomes" id="UP001528823"/>
    </source>
</evidence>
<dbReference type="Gene3D" id="3.40.50.620">
    <property type="entry name" value="HUPs"/>
    <property type="match status" value="1"/>
</dbReference>
<dbReference type="InterPro" id="IPR036134">
    <property type="entry name" value="Crypto/Photolyase_FAD-like_sf"/>
</dbReference>
<gene>
    <name evidence="2" type="ORF">ORQ98_27840</name>
</gene>
<sequence>MRKIRNLCIILGDQLNNDSLIWQHFDPDQDIAWMAEVYEESTQPISSKIRTVLFLAAMRHFAKQLEKQDVTVCYLNISLQLKSFAEALQKTLTEFQPQAVYCVLPGDCRIKQQIGDFCQTQSLKLQWLDDQHFFSTPEEFTHWLASKKQSRMEYWYRYLRKTRNILVDSKQQPLEGKWNFDKDNRKSFSKQGPPPTDSPITFHQDSIVKSVISDINQYLPDLPGQLTHFNWPINRKQARQALNDFIENRLPFFGDYQDAMWTNQAWLYHSLLSSSLNLKLLNPREVITLAETAYHQGKAPINAVEGFIRQILGWREYIRGLYWANANKWLNFNFFHTEKPLPDFYWTGKTNMTCLQESINQVLNQGYGHHIQRLMVTGLFALIWGSKPIAVHQWYLAMYVDAVAWVEIPNTIGMSQFADGGIVGSKPYIASGAYIDRMSNYCRHCPYNPKQAQGDTACPFTTLYWHFVNQHKAWLAKHPRLAMQVKNWENKPKAIQKQIILRAKWLNKNIDQV</sequence>
<keyword evidence="3" id="KW-1185">Reference proteome</keyword>
<dbReference type="EMBL" id="JAPMOU010000085">
    <property type="protein sequence ID" value="MDE1465782.1"/>
    <property type="molecule type" value="Genomic_DNA"/>
</dbReference>
<dbReference type="PANTHER" id="PTHR38657:SF1">
    <property type="entry name" value="SLR1343 PROTEIN"/>
    <property type="match status" value="1"/>
</dbReference>
<protein>
    <submittedName>
        <fullName evidence="2">Cryptochrome/photolyase family protein</fullName>
    </submittedName>
</protein>
<evidence type="ECO:0000256" key="1">
    <source>
        <dbReference type="SAM" id="MobiDB-lite"/>
    </source>
</evidence>
<dbReference type="SUPFAM" id="SSF48173">
    <property type="entry name" value="Cryptochrome/photolyase FAD-binding domain"/>
    <property type="match status" value="1"/>
</dbReference>
<dbReference type="Proteomes" id="UP001528823">
    <property type="component" value="Unassembled WGS sequence"/>
</dbReference>
<evidence type="ECO:0000313" key="2">
    <source>
        <dbReference type="EMBL" id="MDE1465782.1"/>
    </source>
</evidence>
<dbReference type="PANTHER" id="PTHR38657">
    <property type="entry name" value="SLR1343 PROTEIN"/>
    <property type="match status" value="1"/>
</dbReference>
<comment type="caution">
    <text evidence="2">The sequence shown here is derived from an EMBL/GenBank/DDBJ whole genome shotgun (WGS) entry which is preliminary data.</text>
</comment>
<proteinExistence type="predicted"/>
<dbReference type="Pfam" id="PF04244">
    <property type="entry name" value="DPRP"/>
    <property type="match status" value="1"/>
</dbReference>
<feature type="region of interest" description="Disordered" evidence="1">
    <location>
        <begin position="178"/>
        <end position="199"/>
    </location>
</feature>
<accession>A0ABT5UHJ1</accession>
<dbReference type="RefSeq" id="WP_274692086.1">
    <property type="nucleotide sequence ID" value="NZ_JAPMOU010000085.1"/>
</dbReference>